<feature type="transmembrane region" description="Helical" evidence="6">
    <location>
        <begin position="529"/>
        <end position="552"/>
    </location>
</feature>
<dbReference type="OMA" id="ILETQIM"/>
<reference evidence="8" key="1">
    <citation type="submission" date="2020-12" db="UniProtKB">
        <authorList>
            <consortium name="WormBaseParasite"/>
        </authorList>
    </citation>
    <scope>IDENTIFICATION</scope>
    <source>
        <strain evidence="8">MHco3</strain>
    </source>
</reference>
<feature type="transmembrane region" description="Helical" evidence="6">
    <location>
        <begin position="358"/>
        <end position="383"/>
    </location>
</feature>
<comment type="similarity">
    <text evidence="2">Belongs to the autoinducer-2 exporter (AI-2E) (TC 2.A.86) family.</text>
</comment>
<dbReference type="Proteomes" id="UP000025227">
    <property type="component" value="Unplaced"/>
</dbReference>
<name>A0A7I4YCG6_HAECO</name>
<evidence type="ECO:0000256" key="4">
    <source>
        <dbReference type="ARBA" id="ARBA00022989"/>
    </source>
</evidence>
<evidence type="ECO:0000313" key="7">
    <source>
        <dbReference type="Proteomes" id="UP000025227"/>
    </source>
</evidence>
<keyword evidence="5 6" id="KW-0472">Membrane</keyword>
<dbReference type="AlphaFoldDB" id="A0A7I4YCG6"/>
<feature type="transmembrane region" description="Helical" evidence="6">
    <location>
        <begin position="658"/>
        <end position="684"/>
    </location>
</feature>
<dbReference type="PANTHER" id="PTHR21716:SF4">
    <property type="entry name" value="TRANSMEMBRANE PROTEIN 245"/>
    <property type="match status" value="1"/>
</dbReference>
<evidence type="ECO:0000256" key="3">
    <source>
        <dbReference type="ARBA" id="ARBA00022692"/>
    </source>
</evidence>
<dbReference type="GO" id="GO:0016020">
    <property type="term" value="C:membrane"/>
    <property type="evidence" value="ECO:0007669"/>
    <property type="project" value="UniProtKB-SubCell"/>
</dbReference>
<organism evidence="7 8">
    <name type="scientific">Haemonchus contortus</name>
    <name type="common">Barber pole worm</name>
    <dbReference type="NCBI Taxonomy" id="6289"/>
    <lineage>
        <taxon>Eukaryota</taxon>
        <taxon>Metazoa</taxon>
        <taxon>Ecdysozoa</taxon>
        <taxon>Nematoda</taxon>
        <taxon>Chromadorea</taxon>
        <taxon>Rhabditida</taxon>
        <taxon>Rhabditina</taxon>
        <taxon>Rhabditomorpha</taxon>
        <taxon>Strongyloidea</taxon>
        <taxon>Trichostrongylidae</taxon>
        <taxon>Haemonchus</taxon>
    </lineage>
</organism>
<protein>
    <submittedName>
        <fullName evidence="8">Transmembrane protein</fullName>
    </submittedName>
</protein>
<dbReference type="PANTHER" id="PTHR21716">
    <property type="entry name" value="TRANSMEMBRANE PROTEIN"/>
    <property type="match status" value="1"/>
</dbReference>
<comment type="subcellular location">
    <subcellularLocation>
        <location evidence="1">Membrane</location>
        <topology evidence="1">Multi-pass membrane protein</topology>
    </subcellularLocation>
</comment>
<feature type="transmembrane region" description="Helical" evidence="6">
    <location>
        <begin position="738"/>
        <end position="763"/>
    </location>
</feature>
<feature type="transmembrane region" description="Helical" evidence="6">
    <location>
        <begin position="20"/>
        <end position="46"/>
    </location>
</feature>
<feature type="transmembrane region" description="Helical" evidence="6">
    <location>
        <begin position="195"/>
        <end position="212"/>
    </location>
</feature>
<feature type="transmembrane region" description="Helical" evidence="6">
    <location>
        <begin position="218"/>
        <end position="237"/>
    </location>
</feature>
<keyword evidence="7" id="KW-1185">Reference proteome</keyword>
<feature type="transmembrane region" description="Helical" evidence="6">
    <location>
        <begin position="696"/>
        <end position="718"/>
    </location>
</feature>
<proteinExistence type="inferred from homology"/>
<dbReference type="WBParaSite" id="HCON_00071870-00001">
    <property type="protein sequence ID" value="HCON_00071870-00001"/>
    <property type="gene ID" value="HCON_00071870"/>
</dbReference>
<feature type="transmembrane region" description="Helical" evidence="6">
    <location>
        <begin position="138"/>
        <end position="158"/>
    </location>
</feature>
<evidence type="ECO:0000256" key="2">
    <source>
        <dbReference type="ARBA" id="ARBA00009773"/>
    </source>
</evidence>
<evidence type="ECO:0000256" key="5">
    <source>
        <dbReference type="ARBA" id="ARBA00023136"/>
    </source>
</evidence>
<evidence type="ECO:0000256" key="6">
    <source>
        <dbReference type="SAM" id="Phobius"/>
    </source>
</evidence>
<dbReference type="OrthoDB" id="5970161at2759"/>
<feature type="transmembrane region" description="Helical" evidence="6">
    <location>
        <begin position="630"/>
        <end position="652"/>
    </location>
</feature>
<keyword evidence="4 6" id="KW-1133">Transmembrane helix</keyword>
<dbReference type="InterPro" id="IPR002549">
    <property type="entry name" value="AI-2E-like"/>
</dbReference>
<feature type="transmembrane region" description="Helical" evidence="6">
    <location>
        <begin position="164"/>
        <end position="183"/>
    </location>
</feature>
<feature type="transmembrane region" description="Helical" evidence="6">
    <location>
        <begin position="53"/>
        <end position="70"/>
    </location>
</feature>
<evidence type="ECO:0000256" key="1">
    <source>
        <dbReference type="ARBA" id="ARBA00004141"/>
    </source>
</evidence>
<feature type="transmembrane region" description="Helical" evidence="6">
    <location>
        <begin position="558"/>
        <end position="576"/>
    </location>
</feature>
<sequence length="769" mass="85902">MSILQTFVKRLKAIDEDDVVMFAFFAFPIACGIVLAGICLCCLFALYKAMYMILSPMLWAVLVGTVLFPFKKNVTTVIQGWLTELQENNTPLVVGVLAVPLCALEALSEKVYTTAMSTTGLQIVCAYMALKMLTYGRTFAYVIGFLGRLYGYIDGFIVFFSEAWVFPLMNLYFCAYAAWFLLLRSGTVNKKAARVLLLPLWIYVLSSISLYFGVFKAAVFSVCSVVVCLLSAGAWAMDEPKSPEEDTTSKVPLDKALRSDSLIRIVAGLCASSWMVRHDSALLFIAIPFFIATISRIGSSGGFFSAVSGALNSLWSKVYPPIKNLIDMSVAGSLRKFVKVLFNLDQMLASSLHEKMDVISSVVVMGFLAFFALLTLLFVGFQLHNETVHIIRLSSSMINFRPDWLSLARNSTEDKFEDHDIDIDEYVQQGYDQGRAWLASHVRSLVTQDSVDSVRADMLEKQVMQIVGNLYKMLEEINSIAPTTASPEVEVRVWKAQPMSVTDLRALKEEITLIAKENFDTLMGVPRSVWLVLSVNLTFVLSLMGVLAGILFSFGMDIFNTIIEVIVFLTMVYYLLSTSKERWLPVQWFGYMAKLVEKTSEISDDSSSTAEDGQSPPVMEFCITGAIEQAIFGFLVTLKMAIFYGLYTYFVYSLFDLNIVLIPCLLAALFAAIPIVPPYIVAIFGFLELWLVRDALSVAIVFAVMSFAPHMYVDAAFYREVKNSYPYVTGLSILGGMYWFGLQGAIIAPFILRTFLVVINVYMCCKEKR</sequence>
<accession>A0A7I4YCG6</accession>
<evidence type="ECO:0000313" key="8">
    <source>
        <dbReference type="WBParaSite" id="HCON_00071870-00001"/>
    </source>
</evidence>
<feature type="transmembrane region" description="Helical" evidence="6">
    <location>
        <begin position="281"/>
        <end position="307"/>
    </location>
</feature>
<keyword evidence="3 6" id="KW-0812">Transmembrane</keyword>